<proteinExistence type="inferred from homology"/>
<protein>
    <recommendedName>
        <fullName evidence="4 13">Cytochrome c oxidase subunit 5A, mitochondrial</fullName>
    </recommendedName>
    <alternativeName>
        <fullName evidence="12 13">Cytochrome c oxidase polypeptide Va</fullName>
    </alternativeName>
</protein>
<dbReference type="GO" id="GO:0046872">
    <property type="term" value="F:metal ion binding"/>
    <property type="evidence" value="ECO:0007669"/>
    <property type="project" value="UniProtKB-UniRule"/>
</dbReference>
<keyword evidence="10 13" id="KW-0496">Mitochondrion</keyword>
<keyword evidence="11 13" id="KW-0472">Membrane</keyword>
<dbReference type="InterPro" id="IPR036545">
    <property type="entry name" value="Cyt_c_oxidase_su5A/6_sf"/>
</dbReference>
<keyword evidence="8 13" id="KW-0809">Transit peptide</keyword>
<evidence type="ECO:0000256" key="9">
    <source>
        <dbReference type="ARBA" id="ARBA00023004"/>
    </source>
</evidence>
<evidence type="ECO:0000256" key="3">
    <source>
        <dbReference type="ARBA" id="ARBA00007972"/>
    </source>
</evidence>
<dbReference type="CDD" id="cd00923">
    <property type="entry name" value="Cyt_c_Oxidase_Va"/>
    <property type="match status" value="1"/>
</dbReference>
<reference evidence="14" key="1">
    <citation type="submission" date="2021-02" db="EMBL/GenBank/DDBJ databases">
        <authorList>
            <person name="Nowell W R."/>
        </authorList>
    </citation>
    <scope>NUCLEOTIDE SEQUENCE</scope>
</reference>
<dbReference type="SUPFAM" id="SSF48479">
    <property type="entry name" value="Cytochrome c oxidase subunit E"/>
    <property type="match status" value="1"/>
</dbReference>
<dbReference type="InterPro" id="IPR003204">
    <property type="entry name" value="Cyt_c_oxidase_su5A/6"/>
</dbReference>
<comment type="similarity">
    <text evidence="3 13">Belongs to the cytochrome c oxidase subunit 5A family.</text>
</comment>
<dbReference type="Proteomes" id="UP000663852">
    <property type="component" value="Unassembled WGS sequence"/>
</dbReference>
<evidence type="ECO:0000256" key="11">
    <source>
        <dbReference type="ARBA" id="ARBA00023136"/>
    </source>
</evidence>
<dbReference type="Pfam" id="PF02284">
    <property type="entry name" value="COX5A"/>
    <property type="match status" value="1"/>
</dbReference>
<dbReference type="GO" id="GO:0005743">
    <property type="term" value="C:mitochondrial inner membrane"/>
    <property type="evidence" value="ECO:0007669"/>
    <property type="project" value="UniProtKB-SubCell"/>
</dbReference>
<dbReference type="GO" id="GO:0045277">
    <property type="term" value="C:respiratory chain complex IV"/>
    <property type="evidence" value="ECO:0007669"/>
    <property type="project" value="UniProtKB-UniRule"/>
</dbReference>
<comment type="subunit">
    <text evidence="13">Component of the cytochrome c oxidase (complex IV, CIV), a multisubunit enzyme composed of a catalytic core of 3 subunits and several supernumerary subunits. The complex exists as a monomer or a dimer and forms supercomplexes (SCs) in the inner mitochondrial membrane with ubiquinol-cytochrome c oxidoreductase (cytochrome b-c1 complex, complex III, CIII).</text>
</comment>
<gene>
    <name evidence="14" type="ORF">EDS130_LOCUS8633</name>
</gene>
<dbReference type="GO" id="GO:0006123">
    <property type="term" value="P:mitochondrial electron transport, cytochrome c to oxygen"/>
    <property type="evidence" value="ECO:0007669"/>
    <property type="project" value="UniProtKB-UniRule"/>
</dbReference>
<keyword evidence="7 13" id="KW-0999">Mitochondrion inner membrane</keyword>
<organism evidence="14 15">
    <name type="scientific">Adineta ricciae</name>
    <name type="common">Rotifer</name>
    <dbReference type="NCBI Taxonomy" id="249248"/>
    <lineage>
        <taxon>Eukaryota</taxon>
        <taxon>Metazoa</taxon>
        <taxon>Spiralia</taxon>
        <taxon>Gnathifera</taxon>
        <taxon>Rotifera</taxon>
        <taxon>Eurotatoria</taxon>
        <taxon>Bdelloidea</taxon>
        <taxon>Adinetida</taxon>
        <taxon>Adinetidae</taxon>
        <taxon>Adineta</taxon>
    </lineage>
</organism>
<evidence type="ECO:0000256" key="2">
    <source>
        <dbReference type="ARBA" id="ARBA00004673"/>
    </source>
</evidence>
<evidence type="ECO:0000256" key="7">
    <source>
        <dbReference type="ARBA" id="ARBA00022792"/>
    </source>
</evidence>
<evidence type="ECO:0000256" key="1">
    <source>
        <dbReference type="ARBA" id="ARBA00004443"/>
    </source>
</evidence>
<keyword evidence="5 13" id="KW-0349">Heme</keyword>
<dbReference type="OrthoDB" id="5778907at2759"/>
<keyword evidence="6 13" id="KW-0479">Metal-binding</keyword>
<sequence>MALLLRSALAQALTKSVRPMWAAAMTSTGRRNMSSHKKETDEEFDERWKAYFDRPNIDGWDIRQGINHMNRLDLIPEPEIISACLQACRRVNDHSLAVRYLEAIRYKSNAVSKQVWPWILQEIRPTLDKLGISTPEDLGYDKPELALKSVDDILRLLVVPSLSLFFSLPNNKHKLCPVLIL</sequence>
<evidence type="ECO:0000256" key="5">
    <source>
        <dbReference type="ARBA" id="ARBA00022617"/>
    </source>
</evidence>
<evidence type="ECO:0000256" key="13">
    <source>
        <dbReference type="RuleBase" id="RU368103"/>
    </source>
</evidence>
<dbReference type="EMBL" id="CAJNOJ010000028">
    <property type="protein sequence ID" value="CAF0877890.1"/>
    <property type="molecule type" value="Genomic_DNA"/>
</dbReference>
<dbReference type="PANTHER" id="PTHR14200">
    <property type="entry name" value="CYTOCHROME C OXIDASE POLYPEPTIDE"/>
    <property type="match status" value="1"/>
</dbReference>
<evidence type="ECO:0000256" key="8">
    <source>
        <dbReference type="ARBA" id="ARBA00022946"/>
    </source>
</evidence>
<comment type="pathway">
    <text evidence="2 13">Energy metabolism; oxidative phosphorylation.</text>
</comment>
<dbReference type="AlphaFoldDB" id="A0A813Y0T0"/>
<evidence type="ECO:0000313" key="14">
    <source>
        <dbReference type="EMBL" id="CAF0877890.1"/>
    </source>
</evidence>
<dbReference type="PANTHER" id="PTHR14200:SF11">
    <property type="entry name" value="CYTOCHROME C OXIDASE SUBUNIT 5A, MITOCHONDRIAL"/>
    <property type="match status" value="1"/>
</dbReference>
<evidence type="ECO:0000313" key="15">
    <source>
        <dbReference type="Proteomes" id="UP000663852"/>
    </source>
</evidence>
<evidence type="ECO:0000256" key="4">
    <source>
        <dbReference type="ARBA" id="ARBA00021968"/>
    </source>
</evidence>
<dbReference type="UniPathway" id="UPA00705"/>
<evidence type="ECO:0000256" key="6">
    <source>
        <dbReference type="ARBA" id="ARBA00022723"/>
    </source>
</evidence>
<comment type="caution">
    <text evidence="14">The sequence shown here is derived from an EMBL/GenBank/DDBJ whole genome shotgun (WGS) entry which is preliminary data.</text>
</comment>
<comment type="function">
    <text evidence="13">Component of the cytochrome c oxidase, the last enzyme in the mitochondrial electron transport chain which drives oxidative phosphorylation. The respiratory chain contains 3 multisubunit complexes succinate dehydrogenase (complex II, CII), ubiquinol-cytochrome c oxidoreductase (cytochrome b-c1 complex, complex III, CIII) and cytochrome c oxidase (complex IV, CIV), that cooperate to transfer electrons derived from NADH and succinate to molecular oxygen, creating an electrochemical gradient over the inner membrane that drives transmembrane transport and the ATP synthase. Cytochrome c oxidase is the component of the respiratory chain that catalyzes the reduction of oxygen to water. Electrons originating from reduced cytochrome c in the intermembrane space (IMS) are transferred via the dinuclear copper A center (CU(A)) of subunit 2 and heme A of subunit 1 to the active site in subunit 1, a binuclear center (BNC) formed by heme A3 and copper B (CU(B)). The BNC reduces molecular oxygen to 2 water molecules using 4 electrons from cytochrome c in the IMS and 4 protons from the mitochondrial matrix.</text>
</comment>
<name>A0A813Y0T0_ADIRI</name>
<dbReference type="Gene3D" id="1.25.40.40">
    <property type="entry name" value="Cytochrome c oxidase, subunit Va/VI"/>
    <property type="match status" value="1"/>
</dbReference>
<comment type="subcellular location">
    <subcellularLocation>
        <location evidence="1 13">Mitochondrion inner membrane</location>
        <topology evidence="1 13">Peripheral membrane protein</topology>
        <orientation evidence="1 13">Matrix side</orientation>
    </subcellularLocation>
</comment>
<evidence type="ECO:0000256" key="12">
    <source>
        <dbReference type="ARBA" id="ARBA00031049"/>
    </source>
</evidence>
<evidence type="ECO:0000256" key="10">
    <source>
        <dbReference type="ARBA" id="ARBA00023128"/>
    </source>
</evidence>
<accession>A0A813Y0T0</accession>
<keyword evidence="9 13" id="KW-0408">Iron</keyword>